<evidence type="ECO:0000256" key="3">
    <source>
        <dbReference type="ARBA" id="ARBA00022692"/>
    </source>
</evidence>
<dbReference type="InterPro" id="IPR003834">
    <property type="entry name" value="Cyt_c_assmbl_TM_dom"/>
</dbReference>
<reference evidence="9 10" key="1">
    <citation type="journal article" date="2016" name="Int. J. Syst. Evol. Microbiol.">
        <title>Pseudaminobacter manganicus sp. nov., isolated from sludge of a manganese mine.</title>
        <authorList>
            <person name="Li J."/>
            <person name="Huang J."/>
            <person name="Liao S."/>
            <person name="Wang G."/>
        </authorList>
    </citation>
    <scope>NUCLEOTIDE SEQUENCE [LARGE SCALE GENOMIC DNA]</scope>
    <source>
        <strain evidence="9 10">JH-7</strain>
    </source>
</reference>
<evidence type="ECO:0000256" key="2">
    <source>
        <dbReference type="ARBA" id="ARBA00006143"/>
    </source>
</evidence>
<evidence type="ECO:0000313" key="9">
    <source>
        <dbReference type="EMBL" id="OQM73551.1"/>
    </source>
</evidence>
<evidence type="ECO:0000256" key="6">
    <source>
        <dbReference type="ARBA" id="ARBA00023136"/>
    </source>
</evidence>
<evidence type="ECO:0000256" key="7">
    <source>
        <dbReference type="SAM" id="Phobius"/>
    </source>
</evidence>
<dbReference type="Proteomes" id="UP000191905">
    <property type="component" value="Unassembled WGS sequence"/>
</dbReference>
<evidence type="ECO:0000256" key="5">
    <source>
        <dbReference type="ARBA" id="ARBA00022989"/>
    </source>
</evidence>
<feature type="transmembrane region" description="Helical" evidence="7">
    <location>
        <begin position="89"/>
        <end position="109"/>
    </location>
</feature>
<keyword evidence="6 7" id="KW-0472">Membrane</keyword>
<gene>
    <name evidence="9" type="ORF">BFN67_08105</name>
</gene>
<dbReference type="EMBL" id="MDET01000058">
    <property type="protein sequence ID" value="OQM73551.1"/>
    <property type="molecule type" value="Genomic_DNA"/>
</dbReference>
<keyword evidence="5 7" id="KW-1133">Transmembrane helix</keyword>
<proteinExistence type="inferred from homology"/>
<comment type="subcellular location">
    <subcellularLocation>
        <location evidence="1">Membrane</location>
        <topology evidence="1">Multi-pass membrane protein</topology>
    </subcellularLocation>
</comment>
<keyword evidence="3 7" id="KW-0812">Transmembrane</keyword>
<dbReference type="AlphaFoldDB" id="A0A1V8RK16"/>
<dbReference type="OrthoDB" id="9803065at2"/>
<keyword evidence="10" id="KW-1185">Reference proteome</keyword>
<dbReference type="InterPro" id="IPR051790">
    <property type="entry name" value="Cytochrome_c-biogenesis_DsbD"/>
</dbReference>
<protein>
    <submittedName>
        <fullName evidence="9">Cytochrome C biogenesis protein</fullName>
    </submittedName>
</protein>
<comment type="caution">
    <text evidence="9">The sequence shown here is derived from an EMBL/GenBank/DDBJ whole genome shotgun (WGS) entry which is preliminary data.</text>
</comment>
<evidence type="ECO:0000259" key="8">
    <source>
        <dbReference type="Pfam" id="PF02683"/>
    </source>
</evidence>
<evidence type="ECO:0000256" key="4">
    <source>
        <dbReference type="ARBA" id="ARBA00022748"/>
    </source>
</evidence>
<feature type="transmembrane region" description="Helical" evidence="7">
    <location>
        <begin position="208"/>
        <end position="234"/>
    </location>
</feature>
<dbReference type="GO" id="GO:0017004">
    <property type="term" value="P:cytochrome complex assembly"/>
    <property type="evidence" value="ECO:0007669"/>
    <property type="project" value="UniProtKB-KW"/>
</dbReference>
<dbReference type="Pfam" id="PF02683">
    <property type="entry name" value="DsbD_TM"/>
    <property type="match status" value="1"/>
</dbReference>
<feature type="transmembrane region" description="Helical" evidence="7">
    <location>
        <begin position="130"/>
        <end position="159"/>
    </location>
</feature>
<dbReference type="GO" id="GO:0016020">
    <property type="term" value="C:membrane"/>
    <property type="evidence" value="ECO:0007669"/>
    <property type="project" value="UniProtKB-SubCell"/>
</dbReference>
<accession>A0A1V8RK16</accession>
<evidence type="ECO:0000256" key="1">
    <source>
        <dbReference type="ARBA" id="ARBA00004141"/>
    </source>
</evidence>
<dbReference type="PANTHER" id="PTHR31272:SF4">
    <property type="entry name" value="CYTOCHROME C-TYPE BIOGENESIS PROTEIN HI_1454-RELATED"/>
    <property type="match status" value="1"/>
</dbReference>
<comment type="similarity">
    <text evidence="2">Belongs to the DsbD family.</text>
</comment>
<evidence type="ECO:0000313" key="10">
    <source>
        <dbReference type="Proteomes" id="UP000191905"/>
    </source>
</evidence>
<feature type="domain" description="Cytochrome C biogenesis protein transmembrane" evidence="8">
    <location>
        <begin position="6"/>
        <end position="220"/>
    </location>
</feature>
<keyword evidence="4" id="KW-0201">Cytochrome c-type biogenesis</keyword>
<name>A0A1V8RK16_9HYPH</name>
<dbReference type="STRING" id="1873176.BFN67_08105"/>
<dbReference type="RefSeq" id="WP_080921562.1">
    <property type="nucleotide sequence ID" value="NZ_MDET01000058.1"/>
</dbReference>
<dbReference type="PANTHER" id="PTHR31272">
    <property type="entry name" value="CYTOCHROME C-TYPE BIOGENESIS PROTEIN HI_1454-RELATED"/>
    <property type="match status" value="1"/>
</dbReference>
<feature type="transmembrane region" description="Helical" evidence="7">
    <location>
        <begin position="6"/>
        <end position="33"/>
    </location>
</feature>
<feature type="transmembrane region" description="Helical" evidence="7">
    <location>
        <begin position="171"/>
        <end position="196"/>
    </location>
</feature>
<sequence length="244" mass="26025">MLDVSLGGAFLAGLLSFVSPCVLPIVPPYLAWLAGVSFEELRAEDQYAARRRRVLAAAIAFVLGFTTVFIALGATASVVGKTIAQHFDILSIIAGIIIIILGLHFLGVFRIAMLYREARVQVARKPAGFIGAYVVGLAFAFGWTPCVGPVLAAILFVAGSTGTAGRGAVLLAVYSLGIGIPFILAAFFAGPFLNWATRFKRHMHKVEMAMGGLLVVTGILFITGRMSAISYWLLETFPIFQTIG</sequence>
<organism evidence="9 10">
    <name type="scientific">Manganibacter manganicus</name>
    <dbReference type="NCBI Taxonomy" id="1873176"/>
    <lineage>
        <taxon>Bacteria</taxon>
        <taxon>Pseudomonadati</taxon>
        <taxon>Pseudomonadota</taxon>
        <taxon>Alphaproteobacteria</taxon>
        <taxon>Hyphomicrobiales</taxon>
        <taxon>Phyllobacteriaceae</taxon>
        <taxon>Manganibacter</taxon>
    </lineage>
</organism>
<feature type="transmembrane region" description="Helical" evidence="7">
    <location>
        <begin position="54"/>
        <end position="77"/>
    </location>
</feature>